<feature type="region of interest" description="Disordered" evidence="1">
    <location>
        <begin position="456"/>
        <end position="528"/>
    </location>
</feature>
<name>A0AA39QZU9_9LECA</name>
<evidence type="ECO:0000256" key="1">
    <source>
        <dbReference type="SAM" id="MobiDB-lite"/>
    </source>
</evidence>
<sequence length="627" mass="69102">MAQNAHTTDEEASGKEAAEATIHETPGPSKGSAPTDKNVDFDPKQCQWEALRDVIYAKHNTNMNKVDICKALKVLYPDEIQFHNMSSIDIEKMAQWWNDPSYPYRHRPLFCGPKSYESVGLRLKHALSPPETARPLAAAPVTPMRTASPSKKLADIPLPPRHPPRDSIFTTEGSPNPKKTVTRRGYDREAAKQFAVTKLRKVKTKDILKNYVKRQQSSTCFTNTRSLKIAIPPLQNNKAPTYRADSSSNPAHDDGHSTQSHAEDYSTSVLGSPPHDIPVKGSSIDPTLQSKALFQPKPIKPSLVLPLPPQLIGFYSVDYPKLPAKSNPKTRPESEHSPSPTYGNHRTPPNSPSVASFNSHPAKRQALGEKPTNIWQRNGAVYKQLPSISSLFPSEHWNGRENLCPKTPTAGPFRTAEQMGNQIIATDHGADPLHPYGGLERPVLLPPLELRTPSIQSLSSSGAVTPTGSSNAVTPTSSITEKSTTTVPSTPSLPPLTPSDFTVRKRNSEGTLKCLPPKPSASALRKSYPEGSLNFSPSACPWLAIRDVALAKDKMNLPKEQIVLLLSHRYGNAYPFLKQVTSEQVQELWESGRMCREALYTEQDCGVVEQQLWNDLRILGLRGKMGF</sequence>
<dbReference type="Proteomes" id="UP001166286">
    <property type="component" value="Unassembled WGS sequence"/>
</dbReference>
<reference evidence="2" key="1">
    <citation type="submission" date="2023-03" db="EMBL/GenBank/DDBJ databases">
        <title>Complete genome of Cladonia borealis.</title>
        <authorList>
            <person name="Park H."/>
        </authorList>
    </citation>
    <scope>NUCLEOTIDE SEQUENCE</scope>
    <source>
        <strain evidence="2">ANT050790</strain>
    </source>
</reference>
<evidence type="ECO:0000313" key="3">
    <source>
        <dbReference type="Proteomes" id="UP001166286"/>
    </source>
</evidence>
<feature type="region of interest" description="Disordered" evidence="1">
    <location>
        <begin position="323"/>
        <end position="362"/>
    </location>
</feature>
<feature type="compositionally biased region" description="Polar residues" evidence="1">
    <location>
        <begin position="456"/>
        <end position="482"/>
    </location>
</feature>
<evidence type="ECO:0008006" key="4">
    <source>
        <dbReference type="Google" id="ProtNLM"/>
    </source>
</evidence>
<gene>
    <name evidence="2" type="ORF">JMJ35_007190</name>
</gene>
<accession>A0AA39QZU9</accession>
<feature type="region of interest" description="Disordered" evidence="1">
    <location>
        <begin position="140"/>
        <end position="185"/>
    </location>
</feature>
<keyword evidence="3" id="KW-1185">Reference proteome</keyword>
<dbReference type="AlphaFoldDB" id="A0AA39QZU9"/>
<feature type="compositionally biased region" description="Polar residues" evidence="1">
    <location>
        <begin position="234"/>
        <end position="250"/>
    </location>
</feature>
<feature type="compositionally biased region" description="Polar residues" evidence="1">
    <location>
        <begin position="168"/>
        <end position="179"/>
    </location>
</feature>
<protein>
    <recommendedName>
        <fullName evidence="4">Clr5 domain-containing protein</fullName>
    </recommendedName>
</protein>
<feature type="compositionally biased region" description="Basic and acidic residues" evidence="1">
    <location>
        <begin position="251"/>
        <end position="264"/>
    </location>
</feature>
<comment type="caution">
    <text evidence="2">The sequence shown here is derived from an EMBL/GenBank/DDBJ whole genome shotgun (WGS) entry which is preliminary data.</text>
</comment>
<feature type="compositionally biased region" description="Polar residues" evidence="1">
    <location>
        <begin position="337"/>
        <end position="359"/>
    </location>
</feature>
<feature type="region of interest" description="Disordered" evidence="1">
    <location>
        <begin position="231"/>
        <end position="284"/>
    </location>
</feature>
<feature type="region of interest" description="Disordered" evidence="1">
    <location>
        <begin position="1"/>
        <end position="41"/>
    </location>
</feature>
<feature type="compositionally biased region" description="Basic and acidic residues" evidence="1">
    <location>
        <begin position="7"/>
        <end position="22"/>
    </location>
</feature>
<dbReference type="EMBL" id="JAFEKC020000015">
    <property type="protein sequence ID" value="KAK0510758.1"/>
    <property type="molecule type" value="Genomic_DNA"/>
</dbReference>
<organism evidence="2 3">
    <name type="scientific">Cladonia borealis</name>
    <dbReference type="NCBI Taxonomy" id="184061"/>
    <lineage>
        <taxon>Eukaryota</taxon>
        <taxon>Fungi</taxon>
        <taxon>Dikarya</taxon>
        <taxon>Ascomycota</taxon>
        <taxon>Pezizomycotina</taxon>
        <taxon>Lecanoromycetes</taxon>
        <taxon>OSLEUM clade</taxon>
        <taxon>Lecanoromycetidae</taxon>
        <taxon>Lecanorales</taxon>
        <taxon>Lecanorineae</taxon>
        <taxon>Cladoniaceae</taxon>
        <taxon>Cladonia</taxon>
    </lineage>
</organism>
<proteinExistence type="predicted"/>
<evidence type="ECO:0000313" key="2">
    <source>
        <dbReference type="EMBL" id="KAK0510758.1"/>
    </source>
</evidence>